<dbReference type="Proteomes" id="UP000769528">
    <property type="component" value="Unassembled WGS sequence"/>
</dbReference>
<gene>
    <name evidence="1" type="ORF">WICMUC_001892</name>
</gene>
<proteinExistence type="predicted"/>
<protein>
    <submittedName>
        <fullName evidence="1">Uncharacterized protein</fullName>
    </submittedName>
</protein>
<accession>A0A9P8PS58</accession>
<organism evidence="1 2">
    <name type="scientific">Wickerhamomyces mucosus</name>
    <dbReference type="NCBI Taxonomy" id="1378264"/>
    <lineage>
        <taxon>Eukaryota</taxon>
        <taxon>Fungi</taxon>
        <taxon>Dikarya</taxon>
        <taxon>Ascomycota</taxon>
        <taxon>Saccharomycotina</taxon>
        <taxon>Saccharomycetes</taxon>
        <taxon>Phaffomycetales</taxon>
        <taxon>Wickerhamomycetaceae</taxon>
        <taxon>Wickerhamomyces</taxon>
    </lineage>
</organism>
<dbReference type="EMBL" id="JAEUBF010000550">
    <property type="protein sequence ID" value="KAH3677137.1"/>
    <property type="molecule type" value="Genomic_DNA"/>
</dbReference>
<name>A0A9P8PS58_9ASCO</name>
<dbReference type="OrthoDB" id="198787at2759"/>
<evidence type="ECO:0000313" key="2">
    <source>
        <dbReference type="Proteomes" id="UP000769528"/>
    </source>
</evidence>
<dbReference type="InterPro" id="IPR021211">
    <property type="entry name" value="SAM35"/>
</dbReference>
<keyword evidence="2" id="KW-1185">Reference proteome</keyword>
<reference evidence="1" key="1">
    <citation type="journal article" date="2021" name="Open Biol.">
        <title>Shared evolutionary footprints suggest mitochondrial oxidative damage underlies multiple complex I losses in fungi.</title>
        <authorList>
            <person name="Schikora-Tamarit M.A."/>
            <person name="Marcet-Houben M."/>
            <person name="Nosek J."/>
            <person name="Gabaldon T."/>
        </authorList>
    </citation>
    <scope>NUCLEOTIDE SEQUENCE</scope>
    <source>
        <strain evidence="1">CBS6341</strain>
    </source>
</reference>
<evidence type="ECO:0000313" key="1">
    <source>
        <dbReference type="EMBL" id="KAH3677137.1"/>
    </source>
</evidence>
<comment type="caution">
    <text evidence="1">The sequence shown here is derived from an EMBL/GenBank/DDBJ whole genome shotgun (WGS) entry which is preliminary data.</text>
</comment>
<dbReference type="Pfam" id="PF10806">
    <property type="entry name" value="SAM35"/>
    <property type="match status" value="1"/>
</dbReference>
<reference evidence="1" key="2">
    <citation type="submission" date="2021-01" db="EMBL/GenBank/DDBJ databases">
        <authorList>
            <person name="Schikora-Tamarit M.A."/>
        </authorList>
    </citation>
    <scope>NUCLEOTIDE SEQUENCE</scope>
    <source>
        <strain evidence="1">CBS6341</strain>
    </source>
</reference>
<sequence length="329" mass="37834">MSSIFKVPTPVKDLFDKFPLVEYPATQQLTSDEKDSIKSRTFNYINTPSSIKSQYSFKLGVYNTFLYDDNLVLSSDPLCLSLQISLALNNNLKLSKSSTDIIDLKKNSIYILNENATPEGILPIYIEENAKNNKTLVKNYESVNESLMLKVNSNKELILINLVDFIIYDYYIISVLFQTSKETQSLIYQFESSQQDKFLNKLHLSQSLSNLIKRNGFTIRYPNISTHFSFSSKLYISSFLQSSSQAINHEIIQAYESFKEALENLFNIYDKSGFIFFNNNEIPNLIDVKLSSYILVSGKLLKGSNFDKEFLKYPKLQKLSRDVLRNATE</sequence>
<dbReference type="AlphaFoldDB" id="A0A9P8PS58"/>